<evidence type="ECO:0000313" key="5">
    <source>
        <dbReference type="Proteomes" id="UP000663903"/>
    </source>
</evidence>
<dbReference type="PROSITE" id="PS50937">
    <property type="entry name" value="HTH_MERR_2"/>
    <property type="match status" value="1"/>
</dbReference>
<dbReference type="Gene3D" id="1.10.1660.10">
    <property type="match status" value="1"/>
</dbReference>
<dbReference type="Pfam" id="PF07739">
    <property type="entry name" value="TipAS"/>
    <property type="match status" value="1"/>
</dbReference>
<dbReference type="KEGG" id="otd:J1M35_05010"/>
<dbReference type="PANTHER" id="PTHR30204:SF90">
    <property type="entry name" value="HTH-TYPE TRANSCRIPTIONAL ACTIVATOR MTA"/>
    <property type="match status" value="1"/>
</dbReference>
<gene>
    <name evidence="4" type="ORF">J1M35_05010</name>
</gene>
<protein>
    <submittedName>
        <fullName evidence="4">MerR family transcriptional regulator</fullName>
    </submittedName>
</protein>
<evidence type="ECO:0000259" key="3">
    <source>
        <dbReference type="PROSITE" id="PS50937"/>
    </source>
</evidence>
<dbReference type="Proteomes" id="UP000663903">
    <property type="component" value="Chromosome"/>
</dbReference>
<dbReference type="SUPFAM" id="SSF46955">
    <property type="entry name" value="Putative DNA-binding domain"/>
    <property type="match status" value="1"/>
</dbReference>
<dbReference type="EMBL" id="CP071796">
    <property type="protein sequence ID" value="QTD46264.1"/>
    <property type="molecule type" value="Genomic_DNA"/>
</dbReference>
<dbReference type="RefSeq" id="WP_208010163.1">
    <property type="nucleotide sequence ID" value="NZ_CP071796.1"/>
</dbReference>
<dbReference type="PRINTS" id="PR00040">
    <property type="entry name" value="HTHMERR"/>
</dbReference>
<feature type="compositionally biased region" description="Low complexity" evidence="2">
    <location>
        <begin position="370"/>
        <end position="379"/>
    </location>
</feature>
<reference evidence="4" key="1">
    <citation type="submission" date="2021-03" db="EMBL/GenBank/DDBJ databases">
        <title>Ottowia sp. 27C isolated from the cloaca of a Giant Asian pond turtle (Heosemys grandis).</title>
        <authorList>
            <person name="Spergser J."/>
            <person name="Busse H.-J."/>
        </authorList>
    </citation>
    <scope>NUCLEOTIDE SEQUENCE</scope>
    <source>
        <strain evidence="4">27C</strain>
    </source>
</reference>
<dbReference type="SMART" id="SM00422">
    <property type="entry name" value="HTH_MERR"/>
    <property type="match status" value="1"/>
</dbReference>
<accession>A0A975H3X6</accession>
<dbReference type="GO" id="GO:0003700">
    <property type="term" value="F:DNA-binding transcription factor activity"/>
    <property type="evidence" value="ECO:0007669"/>
    <property type="project" value="InterPro"/>
</dbReference>
<feature type="region of interest" description="Disordered" evidence="2">
    <location>
        <begin position="348"/>
        <end position="387"/>
    </location>
</feature>
<sequence length="387" mass="42854">MLSNAPVFKIGELAQRAGLSVRALHHYDAIGLLSPSARTASGARRYAGEDLVRLHRIQALKQWGLPLADIRALLNDAGTDVLRTLQQHICRLKAEARKARTLAKGLQVLSKQLAQGEQPAPEDWLNALEMMALYRQHFTPDELQTLRPPKQSDAEWAELIGEVTQALADDLAPESARAQALSWRWLRMVIAKTGNQAGLEIKLRKLQTHEGRAQAIVGITLRMMAWVMQAMAHARLTLFARYLTPAQTAALQERLLCATTTDADAWPGLLARVHEQWQAGTPVQAEPMQQLAREWQALFRAHYCGDDADLHARLRHALAQEPDLTLCVGMSPQLLAYIRAAMAHAEAHQSTNHRSTPHAPISDITCTPTAARNRPLPARRAARGKAV</sequence>
<keyword evidence="5" id="KW-1185">Reference proteome</keyword>
<dbReference type="PROSITE" id="PS00552">
    <property type="entry name" value="HTH_MERR_1"/>
    <property type="match status" value="1"/>
</dbReference>
<dbReference type="Pfam" id="PF13411">
    <property type="entry name" value="MerR_1"/>
    <property type="match status" value="1"/>
</dbReference>
<dbReference type="PANTHER" id="PTHR30204">
    <property type="entry name" value="REDOX-CYCLING DRUG-SENSING TRANSCRIPTIONAL ACTIVATOR SOXR"/>
    <property type="match status" value="1"/>
</dbReference>
<evidence type="ECO:0000313" key="4">
    <source>
        <dbReference type="EMBL" id="QTD46264.1"/>
    </source>
</evidence>
<organism evidence="4 5">
    <name type="scientific">Ottowia testudinis</name>
    <dbReference type="NCBI Taxonomy" id="2816950"/>
    <lineage>
        <taxon>Bacteria</taxon>
        <taxon>Pseudomonadati</taxon>
        <taxon>Pseudomonadota</taxon>
        <taxon>Betaproteobacteria</taxon>
        <taxon>Burkholderiales</taxon>
        <taxon>Comamonadaceae</taxon>
        <taxon>Ottowia</taxon>
    </lineage>
</organism>
<dbReference type="InterPro" id="IPR012925">
    <property type="entry name" value="TipAS_dom"/>
</dbReference>
<dbReference type="InterPro" id="IPR047057">
    <property type="entry name" value="MerR_fam"/>
</dbReference>
<name>A0A975H3X6_9BURK</name>
<proteinExistence type="predicted"/>
<keyword evidence="1" id="KW-0238">DNA-binding</keyword>
<dbReference type="InterPro" id="IPR000551">
    <property type="entry name" value="MerR-type_HTH_dom"/>
</dbReference>
<evidence type="ECO:0000256" key="1">
    <source>
        <dbReference type="ARBA" id="ARBA00023125"/>
    </source>
</evidence>
<feature type="domain" description="HTH merR-type" evidence="3">
    <location>
        <begin position="7"/>
        <end position="76"/>
    </location>
</feature>
<dbReference type="AlphaFoldDB" id="A0A975H3X6"/>
<dbReference type="InterPro" id="IPR009061">
    <property type="entry name" value="DNA-bd_dom_put_sf"/>
</dbReference>
<dbReference type="GO" id="GO:0003677">
    <property type="term" value="F:DNA binding"/>
    <property type="evidence" value="ECO:0007669"/>
    <property type="project" value="UniProtKB-KW"/>
</dbReference>
<evidence type="ECO:0000256" key="2">
    <source>
        <dbReference type="SAM" id="MobiDB-lite"/>
    </source>
</evidence>